<dbReference type="EMBL" id="PVEM01000001">
    <property type="protein sequence ID" value="PTD13354.1"/>
    <property type="molecule type" value="Genomic_DNA"/>
</dbReference>
<protein>
    <submittedName>
        <fullName evidence="2">Uncharacterized protein</fullName>
    </submittedName>
</protein>
<proteinExistence type="predicted"/>
<reference evidence="2 4" key="1">
    <citation type="submission" date="2018-02" db="EMBL/GenBank/DDBJ databases">
        <title>Fusarium culmorum secondary metabolites in fungal-bacterial-plant interactions.</title>
        <authorList>
            <person name="Schmidt R."/>
        </authorList>
    </citation>
    <scope>NUCLEOTIDE SEQUENCE [LARGE SCALE GENOMIC DNA]</scope>
    <source>
        <strain evidence="2 4">PV</strain>
    </source>
</reference>
<evidence type="ECO:0000313" key="4">
    <source>
        <dbReference type="Proteomes" id="UP000241587"/>
    </source>
</evidence>
<dbReference type="OrthoDB" id="5094619at2759"/>
<dbReference type="AlphaFoldDB" id="A0A2T4HC37"/>
<organism evidence="2 4">
    <name type="scientific">Fusarium culmorum</name>
    <dbReference type="NCBI Taxonomy" id="5516"/>
    <lineage>
        <taxon>Eukaryota</taxon>
        <taxon>Fungi</taxon>
        <taxon>Dikarya</taxon>
        <taxon>Ascomycota</taxon>
        <taxon>Pezizomycotina</taxon>
        <taxon>Sordariomycetes</taxon>
        <taxon>Hypocreomycetidae</taxon>
        <taxon>Hypocreales</taxon>
        <taxon>Nectriaceae</taxon>
        <taxon>Fusarium</taxon>
    </lineage>
</organism>
<evidence type="ECO:0000313" key="2">
    <source>
        <dbReference type="EMBL" id="PTD13354.1"/>
    </source>
</evidence>
<evidence type="ECO:0000256" key="1">
    <source>
        <dbReference type="SAM" id="MobiDB-lite"/>
    </source>
</evidence>
<accession>A0A2T4HC37</accession>
<evidence type="ECO:0000313" key="3">
    <source>
        <dbReference type="EMBL" id="QPC67865.1"/>
    </source>
</evidence>
<feature type="region of interest" description="Disordered" evidence="1">
    <location>
        <begin position="1"/>
        <end position="50"/>
    </location>
</feature>
<dbReference type="EMBL" id="CP064750">
    <property type="protein sequence ID" value="QPC67865.1"/>
    <property type="molecule type" value="Genomic_DNA"/>
</dbReference>
<dbReference type="Proteomes" id="UP000241587">
    <property type="component" value="Unassembled WGS sequence"/>
</dbReference>
<reference evidence="3" key="2">
    <citation type="submission" date="2020-11" db="EMBL/GenBank/DDBJ databases">
        <title>The chromosome-scale genome resource for two endophytic Fusarium species: F. culmorum and F. pseudograminearum.</title>
        <authorList>
            <person name="Yuan Z."/>
        </authorList>
    </citation>
    <scope>NUCLEOTIDE SEQUENCE</scope>
    <source>
        <strain evidence="3">Class2-1B</strain>
    </source>
</reference>
<keyword evidence="4" id="KW-1185">Reference proteome</keyword>
<gene>
    <name evidence="2" type="ORF">FCULG_00005050</name>
    <name evidence="3" type="ORF">HYE67_010096</name>
</gene>
<dbReference type="Proteomes" id="UP000663297">
    <property type="component" value="Chromosome 4"/>
</dbReference>
<name>A0A2T4HC37_FUSCU</name>
<sequence length="140" mass="15590">MDPERPYPSRYGYYYNTPTHPAPGTGYGSDPRQDNPFLPRSSAGDSAGLGPTQEYVICGRTIPFFHNSPVLEAVLNLTPPKDMVNIANYPTHLPKTIVRDLNMTRWGGCRVVSNMKPLVLGQKQPEYMGKPICGRTNNNH</sequence>